<accession>A0A0S4LNQ1</accession>
<sequence>MSRYIEVRSEHFRSIPLVKWPLYKLKARLRWLKKQKTGLLPGDKLDENMEKIRRFTKEIFRRYSAEYVERERKKRNAARRKARAKMKQAAQWKKERDWFERRKSANKSLRSMSTS</sequence>
<name>A0A0S4LNQ1_9BACT</name>
<dbReference type="EMBL" id="CZPZ01000023">
    <property type="protein sequence ID" value="CUS37542.1"/>
    <property type="molecule type" value="Genomic_DNA"/>
</dbReference>
<keyword evidence="3" id="KW-1185">Reference proteome</keyword>
<feature type="compositionally biased region" description="Polar residues" evidence="1">
    <location>
        <begin position="106"/>
        <end position="115"/>
    </location>
</feature>
<organism evidence="2 3">
    <name type="scientific">Candidatus Nitrospira nitrificans</name>
    <dbReference type="NCBI Taxonomy" id="1742973"/>
    <lineage>
        <taxon>Bacteria</taxon>
        <taxon>Pseudomonadati</taxon>
        <taxon>Nitrospirota</taxon>
        <taxon>Nitrospiria</taxon>
        <taxon>Nitrospirales</taxon>
        <taxon>Nitrospiraceae</taxon>
        <taxon>Nitrospira</taxon>
    </lineage>
</organism>
<gene>
    <name evidence="2" type="ORF">COMA2_30324</name>
</gene>
<evidence type="ECO:0000313" key="3">
    <source>
        <dbReference type="Proteomes" id="UP000198736"/>
    </source>
</evidence>
<dbReference type="Proteomes" id="UP000198736">
    <property type="component" value="Unassembled WGS sequence"/>
</dbReference>
<protein>
    <submittedName>
        <fullName evidence="2">Uncharacterized protein</fullName>
    </submittedName>
</protein>
<proteinExistence type="predicted"/>
<reference evidence="3" key="1">
    <citation type="submission" date="2015-10" db="EMBL/GenBank/DDBJ databases">
        <authorList>
            <person name="Luecker S."/>
            <person name="Luecker S."/>
        </authorList>
    </citation>
    <scope>NUCLEOTIDE SEQUENCE [LARGE SCALE GENOMIC DNA]</scope>
</reference>
<evidence type="ECO:0000256" key="1">
    <source>
        <dbReference type="SAM" id="MobiDB-lite"/>
    </source>
</evidence>
<feature type="region of interest" description="Disordered" evidence="1">
    <location>
        <begin position="73"/>
        <end position="115"/>
    </location>
</feature>
<feature type="compositionally biased region" description="Basic residues" evidence="1">
    <location>
        <begin position="73"/>
        <end position="86"/>
    </location>
</feature>
<evidence type="ECO:0000313" key="2">
    <source>
        <dbReference type="EMBL" id="CUS37542.1"/>
    </source>
</evidence>
<dbReference type="AlphaFoldDB" id="A0A0S4LNQ1"/>
<dbReference type="STRING" id="1742973.COMA2_30324"/>
<feature type="compositionally biased region" description="Basic and acidic residues" evidence="1">
    <location>
        <begin position="92"/>
        <end position="103"/>
    </location>
</feature>